<evidence type="ECO:0000313" key="2">
    <source>
        <dbReference type="Proteomes" id="UP000708208"/>
    </source>
</evidence>
<proteinExistence type="predicted"/>
<organism evidence="1 2">
    <name type="scientific">Allacma fusca</name>
    <dbReference type="NCBI Taxonomy" id="39272"/>
    <lineage>
        <taxon>Eukaryota</taxon>
        <taxon>Metazoa</taxon>
        <taxon>Ecdysozoa</taxon>
        <taxon>Arthropoda</taxon>
        <taxon>Hexapoda</taxon>
        <taxon>Collembola</taxon>
        <taxon>Symphypleona</taxon>
        <taxon>Sminthuridae</taxon>
        <taxon>Allacma</taxon>
    </lineage>
</organism>
<gene>
    <name evidence="1" type="ORF">AFUS01_LOCUS32112</name>
</gene>
<accession>A0A8J2PB89</accession>
<sequence length="34" mass="4017">RDYDKLSGDPGTEWLQKVYNVSRSNTFFYNSLCL</sequence>
<protein>
    <submittedName>
        <fullName evidence="1">Uncharacterized protein</fullName>
    </submittedName>
</protein>
<feature type="non-terminal residue" evidence="1">
    <location>
        <position position="1"/>
    </location>
</feature>
<dbReference type="EMBL" id="CAJVCH010521721">
    <property type="protein sequence ID" value="CAG7821802.1"/>
    <property type="molecule type" value="Genomic_DNA"/>
</dbReference>
<keyword evidence="2" id="KW-1185">Reference proteome</keyword>
<reference evidence="1" key="1">
    <citation type="submission" date="2021-06" db="EMBL/GenBank/DDBJ databases">
        <authorList>
            <person name="Hodson N. C."/>
            <person name="Mongue J. A."/>
            <person name="Jaron S. K."/>
        </authorList>
    </citation>
    <scope>NUCLEOTIDE SEQUENCE</scope>
</reference>
<dbReference type="AlphaFoldDB" id="A0A8J2PB89"/>
<dbReference type="Proteomes" id="UP000708208">
    <property type="component" value="Unassembled WGS sequence"/>
</dbReference>
<name>A0A8J2PB89_9HEXA</name>
<comment type="caution">
    <text evidence="1">The sequence shown here is derived from an EMBL/GenBank/DDBJ whole genome shotgun (WGS) entry which is preliminary data.</text>
</comment>
<evidence type="ECO:0000313" key="1">
    <source>
        <dbReference type="EMBL" id="CAG7821802.1"/>
    </source>
</evidence>